<feature type="compositionally biased region" description="Basic and acidic residues" evidence="3">
    <location>
        <begin position="1088"/>
        <end position="1098"/>
    </location>
</feature>
<evidence type="ECO:0000256" key="2">
    <source>
        <dbReference type="ARBA" id="ARBA00022840"/>
    </source>
</evidence>
<evidence type="ECO:0000259" key="4">
    <source>
        <dbReference type="PROSITE" id="PS50893"/>
    </source>
</evidence>
<organism evidence="5 6">
    <name type="scientific">Prorocentrum cordatum</name>
    <dbReference type="NCBI Taxonomy" id="2364126"/>
    <lineage>
        <taxon>Eukaryota</taxon>
        <taxon>Sar</taxon>
        <taxon>Alveolata</taxon>
        <taxon>Dinophyceae</taxon>
        <taxon>Prorocentrales</taxon>
        <taxon>Prorocentraceae</taxon>
        <taxon>Prorocentrum</taxon>
    </lineage>
</organism>
<reference evidence="5" key="1">
    <citation type="submission" date="2023-10" db="EMBL/GenBank/DDBJ databases">
        <authorList>
            <person name="Chen Y."/>
            <person name="Shah S."/>
            <person name="Dougan E. K."/>
            <person name="Thang M."/>
            <person name="Chan C."/>
        </authorList>
    </citation>
    <scope>NUCLEOTIDE SEQUENCE [LARGE SCALE GENOMIC DNA]</scope>
</reference>
<dbReference type="Pfam" id="PF00005">
    <property type="entry name" value="ABC_tran"/>
    <property type="match status" value="3"/>
</dbReference>
<feature type="non-terminal residue" evidence="5">
    <location>
        <position position="1138"/>
    </location>
</feature>
<protein>
    <recommendedName>
        <fullName evidence="4">ABC transporter domain-containing protein</fullName>
    </recommendedName>
</protein>
<keyword evidence="6" id="KW-1185">Reference proteome</keyword>
<feature type="region of interest" description="Disordered" evidence="3">
    <location>
        <begin position="1088"/>
        <end position="1124"/>
    </location>
</feature>
<dbReference type="Gene3D" id="3.40.50.300">
    <property type="entry name" value="P-loop containing nucleotide triphosphate hydrolases"/>
    <property type="match status" value="3"/>
</dbReference>
<dbReference type="InterPro" id="IPR003593">
    <property type="entry name" value="AAA+_ATPase"/>
</dbReference>
<evidence type="ECO:0000313" key="5">
    <source>
        <dbReference type="EMBL" id="CAK0838853.1"/>
    </source>
</evidence>
<sequence length="1138" mass="125069">MSMSRPLLVRQVCPRRQFSSSAQPLISLSNRTVSVGAPPRTLVADLTLTIREGERWAVLGPNGCGKTVTFQLVGRLLNALRPPPAAAAAAAAEADDAEAAASFISFETHRQIIRDELRQFNESRFTICHKRATVASYLFPELYPADPEHPSGYKGFRPPTTCLSPMPVPYDAGMERDEQGPITYAGLQTMLSQMQTNLSTLFTTQISTIQQDVSAIGTTAQQQEATLTSLKQQLDRQNQQLIAAEEKLDNTNIELNRVQTSSASSTATSSVDGPSGLKWVDPRNREVHEIEVRSDLPMDVKDNNRAFSTIYKPLENLFKESPKWTSSCKLRVNGYKNHMLITDGDDLWKLIKLQVAHRPRGKDTFTFEYQEETCRDWNVPDKDVQAILDEAQKDMKERECCELIAVTMPVRCAEQCMATSILPRFSVYTQGFGRAGEASMLISARSSKVFEDMKGPPIDANNQFLRSVSPLVDSGEQFVANDHRRRDWVVDFEGFKRCLHSKRDAAVGPYGIPYSAWKKGVVRRWIFAILEAQNCPSFLVEAIRKLYRNCFVQSPECSIHGFADDLAAAAQNIYDFLPEDVNILCRAGFFAGMMLNIQECAIFFASPASEDEARRRFKGAGINVARIRIVDCAKYLGVLVGRGGEVGMGMFWFPSPGLTVRAGAAASSGRAGWLLRQLGLHDLRHQPVFGLSTGEGRKLMLCRHLLRPSRLLVLDEAFDGLDAPSRQRLAEALRAVLAAPEWRASASALIAHRREDYEGFAPTHALLLGRGRGGVGYQVGEWDAVRPAVDEYFGEQLDAELVSGRSHGASAASGAPGPRRALVDEAALVPESPGAALVEFRNVSICYPTSVVFSPPLSFTIREGEKWVVSGGNGSGKSTLIEIITGENMLAYQQDVWLFGRRKGSGESIWEIKQQLGLLSTEFHMAYLDYADPSIRTFADKPAVVTTWEVVCSGFFDSVGLYSEVTSGQEAAAREWVDFFGIRDLVSAPARAGGAAARGRGRAGAAAGPGCPSFFDLSFGQQKLVLLCRAMVKGPRLLLLDEPTHGLSPEEETQAQAFVCSACICSFDVWAQPGAAAERAVRAGVQERRGRRVRDAPRRRGGRPGLWQGVAPRRADGAAQPRLQRPTRVRRLGVPASL</sequence>
<dbReference type="EMBL" id="CAUYUJ010014252">
    <property type="protein sequence ID" value="CAK0838853.1"/>
    <property type="molecule type" value="Genomic_DNA"/>
</dbReference>
<dbReference type="InterPro" id="IPR017871">
    <property type="entry name" value="ABC_transporter-like_CS"/>
</dbReference>
<evidence type="ECO:0000256" key="1">
    <source>
        <dbReference type="ARBA" id="ARBA00022741"/>
    </source>
</evidence>
<comment type="caution">
    <text evidence="5">The sequence shown here is derived from an EMBL/GenBank/DDBJ whole genome shotgun (WGS) entry which is preliminary data.</text>
</comment>
<dbReference type="PANTHER" id="PTHR43158">
    <property type="entry name" value="SKFA PEPTIDE EXPORT ATP-BINDING PROTEIN SKFE"/>
    <property type="match status" value="1"/>
</dbReference>
<dbReference type="PANTHER" id="PTHR43158:SF2">
    <property type="entry name" value="SKFA PEPTIDE EXPORT ATP-BINDING PROTEIN SKFE"/>
    <property type="match status" value="1"/>
</dbReference>
<evidence type="ECO:0000256" key="3">
    <source>
        <dbReference type="SAM" id="MobiDB-lite"/>
    </source>
</evidence>
<dbReference type="Proteomes" id="UP001189429">
    <property type="component" value="Unassembled WGS sequence"/>
</dbReference>
<dbReference type="InterPro" id="IPR003439">
    <property type="entry name" value="ABC_transporter-like_ATP-bd"/>
</dbReference>
<feature type="compositionally biased region" description="Low complexity" evidence="3">
    <location>
        <begin position="260"/>
        <end position="270"/>
    </location>
</feature>
<feature type="non-terminal residue" evidence="5">
    <location>
        <position position="1"/>
    </location>
</feature>
<dbReference type="InterPro" id="IPR027417">
    <property type="entry name" value="P-loop_NTPase"/>
</dbReference>
<name>A0ABN9T1L4_9DINO</name>
<keyword evidence="1" id="KW-0547">Nucleotide-binding</keyword>
<evidence type="ECO:0000313" key="6">
    <source>
        <dbReference type="Proteomes" id="UP001189429"/>
    </source>
</evidence>
<accession>A0ABN9T1L4</accession>
<gene>
    <name evidence="5" type="ORF">PCOR1329_LOCUS34703</name>
</gene>
<dbReference type="SUPFAM" id="SSF52540">
    <property type="entry name" value="P-loop containing nucleoside triphosphate hydrolases"/>
    <property type="match status" value="2"/>
</dbReference>
<dbReference type="SMART" id="SM00382">
    <property type="entry name" value="AAA"/>
    <property type="match status" value="2"/>
</dbReference>
<proteinExistence type="predicted"/>
<feature type="region of interest" description="Disordered" evidence="3">
    <location>
        <begin position="259"/>
        <end position="280"/>
    </location>
</feature>
<feature type="domain" description="ABC transporter" evidence="4">
    <location>
        <begin position="838"/>
        <end position="1123"/>
    </location>
</feature>
<keyword evidence="2" id="KW-0067">ATP-binding</keyword>
<dbReference type="PROSITE" id="PS50893">
    <property type="entry name" value="ABC_TRANSPORTER_2"/>
    <property type="match status" value="1"/>
</dbReference>
<dbReference type="CDD" id="cd00267">
    <property type="entry name" value="ABC_ATPase"/>
    <property type="match status" value="1"/>
</dbReference>
<dbReference type="PROSITE" id="PS00211">
    <property type="entry name" value="ABC_TRANSPORTER_1"/>
    <property type="match status" value="1"/>
</dbReference>